<dbReference type="Proteomes" id="UP000186303">
    <property type="component" value="Chromosome 1"/>
</dbReference>
<name>A0A1M8A202_MALS4</name>
<keyword evidence="3" id="KW-1185">Reference proteome</keyword>
<evidence type="ECO:0000313" key="2">
    <source>
        <dbReference type="EMBL" id="SHO76492.1"/>
    </source>
</evidence>
<reference evidence="3" key="1">
    <citation type="journal article" date="2017" name="Nucleic Acids Res.">
        <title>Proteogenomics produces comprehensive and highly accurate protein-coding gene annotation in a complete genome assembly of Malassezia sympodialis.</title>
        <authorList>
            <person name="Zhu Y."/>
            <person name="Engstroem P.G."/>
            <person name="Tellgren-Roth C."/>
            <person name="Baudo C.D."/>
            <person name="Kennell J.C."/>
            <person name="Sun S."/>
            <person name="Billmyre R.B."/>
            <person name="Schroeder M.S."/>
            <person name="Andersson A."/>
            <person name="Holm T."/>
            <person name="Sigurgeirsson B."/>
            <person name="Wu G."/>
            <person name="Sankaranarayanan S.R."/>
            <person name="Siddharthan R."/>
            <person name="Sanyal K."/>
            <person name="Lundeberg J."/>
            <person name="Nystedt B."/>
            <person name="Boekhout T."/>
            <person name="Dawson T.L. Jr."/>
            <person name="Heitman J."/>
            <person name="Scheynius A."/>
            <person name="Lehtioe J."/>
        </authorList>
    </citation>
    <scope>NUCLEOTIDE SEQUENCE [LARGE SCALE GENOMIC DNA]</scope>
    <source>
        <strain evidence="3">ATCC 42132</strain>
    </source>
</reference>
<dbReference type="AlphaFoldDB" id="A0A1M8A202"/>
<feature type="signal peptide" evidence="1">
    <location>
        <begin position="1"/>
        <end position="22"/>
    </location>
</feature>
<evidence type="ECO:0000313" key="3">
    <source>
        <dbReference type="Proteomes" id="UP000186303"/>
    </source>
</evidence>
<gene>
    <name evidence="2" type="ORF">MSYG_0830</name>
</gene>
<dbReference type="EMBL" id="LT671821">
    <property type="protein sequence ID" value="SHO76492.1"/>
    <property type="molecule type" value="Genomic_DNA"/>
</dbReference>
<protein>
    <submittedName>
        <fullName evidence="2">Uncharacterized protein</fullName>
    </submittedName>
</protein>
<dbReference type="VEuPathDB" id="FungiDB:MSYG_0830"/>
<organism evidence="2 3">
    <name type="scientific">Malassezia sympodialis (strain ATCC 42132)</name>
    <name type="common">Atopic eczema-associated yeast</name>
    <dbReference type="NCBI Taxonomy" id="1230383"/>
    <lineage>
        <taxon>Eukaryota</taxon>
        <taxon>Fungi</taxon>
        <taxon>Dikarya</taxon>
        <taxon>Basidiomycota</taxon>
        <taxon>Ustilaginomycotina</taxon>
        <taxon>Malasseziomycetes</taxon>
        <taxon>Malasseziales</taxon>
        <taxon>Malasseziaceae</taxon>
        <taxon>Malassezia</taxon>
    </lineage>
</organism>
<sequence length="94" mass="9978">MRSLSLCLLIVLMFFMAGTAMATSSIEPPNNNASKALAVRAECSEGGMVFNEIANAIVLVLPLLQPILMAAGIGEVVPFVVTALKVIEMLHLFC</sequence>
<feature type="chain" id="PRO_5012071118" evidence="1">
    <location>
        <begin position="23"/>
        <end position="94"/>
    </location>
</feature>
<evidence type="ECO:0000256" key="1">
    <source>
        <dbReference type="SAM" id="SignalP"/>
    </source>
</evidence>
<accession>A0A1M8A202</accession>
<keyword evidence="1" id="KW-0732">Signal</keyword>
<proteinExistence type="predicted"/>
<dbReference type="OrthoDB" id="10390116at2759"/>